<feature type="chain" id="PRO_5032456000" evidence="2">
    <location>
        <begin position="20"/>
        <end position="119"/>
    </location>
</feature>
<feature type="non-terminal residue" evidence="3">
    <location>
        <position position="1"/>
    </location>
</feature>
<organism evidence="3 4">
    <name type="scientific">Symbiodinium pilosum</name>
    <name type="common">Dinoflagellate</name>
    <dbReference type="NCBI Taxonomy" id="2952"/>
    <lineage>
        <taxon>Eukaryota</taxon>
        <taxon>Sar</taxon>
        <taxon>Alveolata</taxon>
        <taxon>Dinophyceae</taxon>
        <taxon>Suessiales</taxon>
        <taxon>Symbiodiniaceae</taxon>
        <taxon>Symbiodinium</taxon>
    </lineage>
</organism>
<keyword evidence="2" id="KW-0732">Signal</keyword>
<keyword evidence="4" id="KW-1185">Reference proteome</keyword>
<reference evidence="3" key="1">
    <citation type="submission" date="2021-02" db="EMBL/GenBank/DDBJ databases">
        <authorList>
            <person name="Dougan E. K."/>
            <person name="Rhodes N."/>
            <person name="Thang M."/>
            <person name="Chan C."/>
        </authorList>
    </citation>
    <scope>NUCLEOTIDE SEQUENCE</scope>
</reference>
<sequence length="119" mass="13034">MSLRTLAILLACVAQHSSGSRPSLNVNFMQERTLDANRHREASNQGHQQRFIDELNFDFGLDIGGPSELVEMLFGFFQGLMEDFGFSSGGGESAPTSGDNTQAYNKLGAKIREMTGTEE</sequence>
<comment type="caution">
    <text evidence="3">The sequence shown here is derived from an EMBL/GenBank/DDBJ whole genome shotgun (WGS) entry which is preliminary data.</text>
</comment>
<evidence type="ECO:0000313" key="3">
    <source>
        <dbReference type="EMBL" id="CAE7736183.1"/>
    </source>
</evidence>
<dbReference type="EMBL" id="CAJNIZ010045996">
    <property type="protein sequence ID" value="CAE7736183.1"/>
    <property type="molecule type" value="Genomic_DNA"/>
</dbReference>
<evidence type="ECO:0000313" key="4">
    <source>
        <dbReference type="Proteomes" id="UP000649617"/>
    </source>
</evidence>
<feature type="region of interest" description="Disordered" evidence="1">
    <location>
        <begin position="88"/>
        <end position="119"/>
    </location>
</feature>
<feature type="compositionally biased region" description="Basic and acidic residues" evidence="1">
    <location>
        <begin position="110"/>
        <end position="119"/>
    </location>
</feature>
<feature type="compositionally biased region" description="Polar residues" evidence="1">
    <location>
        <begin position="94"/>
        <end position="104"/>
    </location>
</feature>
<accession>A0A812XCE7</accession>
<proteinExistence type="predicted"/>
<gene>
    <name evidence="3" type="ORF">SPIL2461_LOCUS21161</name>
</gene>
<name>A0A812XCE7_SYMPI</name>
<protein>
    <submittedName>
        <fullName evidence="3">Uncharacterized protein</fullName>
    </submittedName>
</protein>
<dbReference type="AlphaFoldDB" id="A0A812XCE7"/>
<evidence type="ECO:0000256" key="2">
    <source>
        <dbReference type="SAM" id="SignalP"/>
    </source>
</evidence>
<feature type="signal peptide" evidence="2">
    <location>
        <begin position="1"/>
        <end position="19"/>
    </location>
</feature>
<evidence type="ECO:0000256" key="1">
    <source>
        <dbReference type="SAM" id="MobiDB-lite"/>
    </source>
</evidence>
<dbReference type="Proteomes" id="UP000649617">
    <property type="component" value="Unassembled WGS sequence"/>
</dbReference>